<accession>A0A8S1F6D1</accession>
<dbReference type="PANTHER" id="PTHR11668">
    <property type="entry name" value="SERINE/THREONINE PROTEIN PHOSPHATASE"/>
    <property type="match status" value="1"/>
</dbReference>
<keyword evidence="17" id="KW-1185">Reference proteome</keyword>
<evidence type="ECO:0000256" key="11">
    <source>
        <dbReference type="ARBA" id="ARBA00047761"/>
    </source>
</evidence>
<dbReference type="Gene3D" id="3.60.21.10">
    <property type="match status" value="1"/>
</dbReference>
<keyword evidence="3" id="KW-0158">Chromosome</keyword>
<dbReference type="PROSITE" id="PS00125">
    <property type="entry name" value="SER_THR_PHOSPHATASE"/>
    <property type="match status" value="1"/>
</dbReference>
<dbReference type="InterPro" id="IPR050341">
    <property type="entry name" value="PP1_catalytic_subunit"/>
</dbReference>
<dbReference type="GO" id="GO:0018991">
    <property type="term" value="P:egg-laying behavior"/>
    <property type="evidence" value="ECO:0007669"/>
    <property type="project" value="UniProtKB-ARBA"/>
</dbReference>
<dbReference type="GO" id="GO:0031143">
    <property type="term" value="C:pseudopodium"/>
    <property type="evidence" value="ECO:0007669"/>
    <property type="project" value="UniProtKB-SubCell"/>
</dbReference>
<keyword evidence="6" id="KW-0744">Spermatogenesis</keyword>
<organism evidence="16 17">
    <name type="scientific">Caenorhabditis bovis</name>
    <dbReference type="NCBI Taxonomy" id="2654633"/>
    <lineage>
        <taxon>Eukaryota</taxon>
        <taxon>Metazoa</taxon>
        <taxon>Ecdysozoa</taxon>
        <taxon>Nematoda</taxon>
        <taxon>Chromadorea</taxon>
        <taxon>Rhabditida</taxon>
        <taxon>Rhabditina</taxon>
        <taxon>Rhabditomorpha</taxon>
        <taxon>Rhabditoidea</taxon>
        <taxon>Rhabditidae</taxon>
        <taxon>Peloderinae</taxon>
        <taxon>Caenorhabditis</taxon>
    </lineage>
</organism>
<evidence type="ECO:0000256" key="13">
    <source>
        <dbReference type="ARBA" id="ARBA00054219"/>
    </source>
</evidence>
<dbReference type="PRINTS" id="PR00114">
    <property type="entry name" value="STPHPHTASE"/>
</dbReference>
<keyword evidence="7" id="KW-0904">Protein phosphatase</keyword>
<keyword evidence="8" id="KW-0464">Manganese</keyword>
<dbReference type="InterPro" id="IPR004843">
    <property type="entry name" value="Calcineurin-like_PHP"/>
</dbReference>
<evidence type="ECO:0000256" key="9">
    <source>
        <dbReference type="ARBA" id="ARBA00023273"/>
    </source>
</evidence>
<dbReference type="GO" id="GO:0097723">
    <property type="term" value="P:amoeboid sperm motility"/>
    <property type="evidence" value="ECO:0007669"/>
    <property type="project" value="UniProtKB-ARBA"/>
</dbReference>
<evidence type="ECO:0000256" key="2">
    <source>
        <dbReference type="ARBA" id="ARBA00008294"/>
    </source>
</evidence>
<comment type="catalytic activity">
    <reaction evidence="11">
        <text>O-phospho-L-seryl-[protein] + H2O = L-seryl-[protein] + phosphate</text>
        <dbReference type="Rhea" id="RHEA:20629"/>
        <dbReference type="Rhea" id="RHEA-COMP:9863"/>
        <dbReference type="Rhea" id="RHEA-COMP:11604"/>
        <dbReference type="ChEBI" id="CHEBI:15377"/>
        <dbReference type="ChEBI" id="CHEBI:29999"/>
        <dbReference type="ChEBI" id="CHEBI:43474"/>
        <dbReference type="ChEBI" id="CHEBI:83421"/>
        <dbReference type="EC" id="3.1.3.16"/>
    </reaction>
</comment>
<keyword evidence="9" id="KW-0966">Cell projection</keyword>
<gene>
    <name evidence="16" type="ORF">CBOVIS_LOCUS11041</name>
</gene>
<dbReference type="Pfam" id="PF16891">
    <property type="entry name" value="STPPase_N"/>
    <property type="match status" value="1"/>
</dbReference>
<dbReference type="AlphaFoldDB" id="A0A8S1F6D1"/>
<dbReference type="InterPro" id="IPR031675">
    <property type="entry name" value="STPPase_N"/>
</dbReference>
<dbReference type="FunFam" id="3.60.21.10:FF:000026">
    <property type="entry name" value="Serine/threonine-protein phosphatase"/>
    <property type="match status" value="1"/>
</dbReference>
<dbReference type="GO" id="GO:0007060">
    <property type="term" value="P:male meiosis chromosome segregation"/>
    <property type="evidence" value="ECO:0007669"/>
    <property type="project" value="UniProtKB-ARBA"/>
</dbReference>
<evidence type="ECO:0000256" key="4">
    <source>
        <dbReference type="ARBA" id="ARBA00022723"/>
    </source>
</evidence>
<dbReference type="GO" id="GO:0007283">
    <property type="term" value="P:spermatogenesis"/>
    <property type="evidence" value="ECO:0007669"/>
    <property type="project" value="UniProtKB-KW"/>
</dbReference>
<evidence type="ECO:0000256" key="1">
    <source>
        <dbReference type="ARBA" id="ARBA00004286"/>
    </source>
</evidence>
<evidence type="ECO:0000256" key="10">
    <source>
        <dbReference type="ARBA" id="ARBA00037818"/>
    </source>
</evidence>
<dbReference type="SMART" id="SM00156">
    <property type="entry name" value="PP2Ac"/>
    <property type="match status" value="1"/>
</dbReference>
<protein>
    <recommendedName>
        <fullName evidence="14">Serine/threonine-protein phosphatase</fullName>
        <ecNumber evidence="14">3.1.3.16</ecNumber>
    </recommendedName>
</protein>
<feature type="domain" description="Serine/threonine specific protein phosphatases" evidence="15">
    <location>
        <begin position="127"/>
        <end position="132"/>
    </location>
</feature>
<proteinExistence type="inferred from homology"/>
<evidence type="ECO:0000313" key="17">
    <source>
        <dbReference type="Proteomes" id="UP000494206"/>
    </source>
</evidence>
<keyword evidence="5 14" id="KW-0378">Hydrolase</keyword>
<dbReference type="EC" id="3.1.3.16" evidence="14"/>
<evidence type="ECO:0000256" key="12">
    <source>
        <dbReference type="ARBA" id="ARBA00048336"/>
    </source>
</evidence>
<dbReference type="InterPro" id="IPR006186">
    <property type="entry name" value="Ser/Thr-sp_prot-phosphatase"/>
</dbReference>
<evidence type="ECO:0000256" key="7">
    <source>
        <dbReference type="ARBA" id="ARBA00022912"/>
    </source>
</evidence>
<dbReference type="GO" id="GO:0031272">
    <property type="term" value="P:regulation of pseudopodium assembly"/>
    <property type="evidence" value="ECO:0007669"/>
    <property type="project" value="UniProtKB-ARBA"/>
</dbReference>
<dbReference type="InterPro" id="IPR029052">
    <property type="entry name" value="Metallo-depent_PP-like"/>
</dbReference>
<comment type="function">
    <text evidence="13">Probable phosphatase which plays a redundant role with gsp-4 in spermatogenesis by regulating sister chromatid segregation during meiosis. In addition, involved in sperm motility by controlling the dynamic disassembly of major sperm proteins (MSP) in the spermatozoan pseudopodium.</text>
</comment>
<comment type="catalytic activity">
    <reaction evidence="12 14">
        <text>O-phospho-L-threonyl-[protein] + H2O = L-threonyl-[protein] + phosphate</text>
        <dbReference type="Rhea" id="RHEA:47004"/>
        <dbReference type="Rhea" id="RHEA-COMP:11060"/>
        <dbReference type="Rhea" id="RHEA-COMP:11605"/>
        <dbReference type="ChEBI" id="CHEBI:15377"/>
        <dbReference type="ChEBI" id="CHEBI:30013"/>
        <dbReference type="ChEBI" id="CHEBI:43474"/>
        <dbReference type="ChEBI" id="CHEBI:61977"/>
        <dbReference type="EC" id="3.1.3.16"/>
    </reaction>
</comment>
<dbReference type="EMBL" id="CADEPM010000008">
    <property type="protein sequence ID" value="CAB3409385.1"/>
    <property type="molecule type" value="Genomic_DNA"/>
</dbReference>
<evidence type="ECO:0000313" key="16">
    <source>
        <dbReference type="EMBL" id="CAB3409385.1"/>
    </source>
</evidence>
<name>A0A8S1F6D1_9PELO</name>
<dbReference type="GO" id="GO:0000785">
    <property type="term" value="C:chromatin"/>
    <property type="evidence" value="ECO:0007669"/>
    <property type="project" value="UniProtKB-ARBA"/>
</dbReference>
<evidence type="ECO:0000256" key="3">
    <source>
        <dbReference type="ARBA" id="ARBA00022454"/>
    </source>
</evidence>
<evidence type="ECO:0000256" key="8">
    <source>
        <dbReference type="ARBA" id="ARBA00023211"/>
    </source>
</evidence>
<dbReference type="OrthoDB" id="5822878at2759"/>
<dbReference type="Proteomes" id="UP000494206">
    <property type="component" value="Unassembled WGS sequence"/>
</dbReference>
<keyword evidence="4" id="KW-0479">Metal-binding</keyword>
<evidence type="ECO:0000256" key="14">
    <source>
        <dbReference type="RuleBase" id="RU004273"/>
    </source>
</evidence>
<dbReference type="GO" id="GO:0005737">
    <property type="term" value="C:cytoplasm"/>
    <property type="evidence" value="ECO:0007669"/>
    <property type="project" value="TreeGrafter"/>
</dbReference>
<keyword evidence="6" id="KW-0221">Differentiation</keyword>
<dbReference type="GO" id="GO:0004722">
    <property type="term" value="F:protein serine/threonine phosphatase activity"/>
    <property type="evidence" value="ECO:0007669"/>
    <property type="project" value="UniProtKB-EC"/>
</dbReference>
<comment type="caution">
    <text evidence="16">The sequence shown here is derived from an EMBL/GenBank/DDBJ whole genome shotgun (WGS) entry which is preliminary data.</text>
</comment>
<evidence type="ECO:0000259" key="15">
    <source>
        <dbReference type="PROSITE" id="PS00125"/>
    </source>
</evidence>
<reference evidence="16 17" key="1">
    <citation type="submission" date="2020-04" db="EMBL/GenBank/DDBJ databases">
        <authorList>
            <person name="Laetsch R D."/>
            <person name="Stevens L."/>
            <person name="Kumar S."/>
            <person name="Blaxter L. M."/>
        </authorList>
    </citation>
    <scope>NUCLEOTIDE SEQUENCE [LARGE SCALE GENOMIC DNA]</scope>
</reference>
<comment type="similarity">
    <text evidence="2 14">Belongs to the PPP phosphatase family.</text>
</comment>
<evidence type="ECO:0000256" key="6">
    <source>
        <dbReference type="ARBA" id="ARBA00022871"/>
    </source>
</evidence>
<dbReference type="Pfam" id="PF00149">
    <property type="entry name" value="Metallophos"/>
    <property type="match status" value="1"/>
</dbReference>
<dbReference type="SUPFAM" id="SSF56300">
    <property type="entry name" value="Metallo-dependent phosphatases"/>
    <property type="match status" value="1"/>
</dbReference>
<comment type="subcellular location">
    <subcellularLocation>
        <location evidence="10">Cell projection</location>
        <location evidence="10">Pseudopodium</location>
    </subcellularLocation>
    <subcellularLocation>
        <location evidence="1">Chromosome</location>
    </subcellularLocation>
</comment>
<dbReference type="PANTHER" id="PTHR11668:SF199">
    <property type="entry name" value="SERINE_THREONINE-PROTEIN PHOSPHATASE"/>
    <property type="match status" value="1"/>
</dbReference>
<sequence>MTTPSVLLVPSRVNLDKFLERLMNIGKLGTGFSSTITEDEIADLIAETTECFMKQSMMLEVVAPVTLVGDIHGQFGDLIRLFKNVGFPPDVNYLFLGDYIDRGQFSIETIIFLMALKLKYPDNFLLLRGNHETRLVNRIYGFYDDLNKRFGTVRLYEAFQSMFNAMPLTALVGQRILCMHGGLSSEMLTMDSLDVLNKFTRPLLDPPNPSLAIDLLWADPDIGTKGFKNNIRGCSCTFGPDVVAQICDKFKLDLIVRAHQVVQDGYEFFANKKLVTLFSAPHYCGQFDNAAAVMQVNKDLVCSFRIFRPQFPAKGVTAARSSLTVLPAPPK</sequence>
<dbReference type="GO" id="GO:0046872">
    <property type="term" value="F:metal ion binding"/>
    <property type="evidence" value="ECO:0007669"/>
    <property type="project" value="UniProtKB-KW"/>
</dbReference>
<dbReference type="GO" id="GO:0005634">
    <property type="term" value="C:nucleus"/>
    <property type="evidence" value="ECO:0007669"/>
    <property type="project" value="TreeGrafter"/>
</dbReference>
<evidence type="ECO:0000256" key="5">
    <source>
        <dbReference type="ARBA" id="ARBA00022801"/>
    </source>
</evidence>